<gene>
    <name evidence="1" type="ORF">AB5J56_01520</name>
</gene>
<organism evidence="1">
    <name type="scientific">Streptomyces sp. R21</name>
    <dbReference type="NCBI Taxonomy" id="3238627"/>
    <lineage>
        <taxon>Bacteria</taxon>
        <taxon>Bacillati</taxon>
        <taxon>Actinomycetota</taxon>
        <taxon>Actinomycetes</taxon>
        <taxon>Kitasatosporales</taxon>
        <taxon>Streptomycetaceae</taxon>
        <taxon>Streptomyces</taxon>
    </lineage>
</organism>
<evidence type="ECO:0000313" key="1">
    <source>
        <dbReference type="EMBL" id="XDQ23473.1"/>
    </source>
</evidence>
<name>A0AB39NY18_9ACTN</name>
<reference evidence="1" key="1">
    <citation type="submission" date="2024-07" db="EMBL/GenBank/DDBJ databases">
        <authorList>
            <person name="Yu S.T."/>
        </authorList>
    </citation>
    <scope>NUCLEOTIDE SEQUENCE</scope>
    <source>
        <strain evidence="1">R21</strain>
    </source>
</reference>
<sequence length="141" mass="15426">MLGAQTASAYVFQTFNWKKNIYGGSSTLASYQGTKAQDAFRQLQDSLRTCKSFTGVGWVGKFKAKVTVEQAPAVGDEALSFHVTSPLPDGDGGGLRDEHHVFVRTGTITASFEELNVGRKAQFPLRLIKKQVDRLSNAQRS</sequence>
<evidence type="ECO:0008006" key="2">
    <source>
        <dbReference type="Google" id="ProtNLM"/>
    </source>
</evidence>
<accession>A0AB39NY18</accession>
<proteinExistence type="predicted"/>
<protein>
    <recommendedName>
        <fullName evidence="2">Lipoprotein</fullName>
    </recommendedName>
</protein>
<dbReference type="EMBL" id="CP163435">
    <property type="protein sequence ID" value="XDQ23473.1"/>
    <property type="molecule type" value="Genomic_DNA"/>
</dbReference>
<dbReference type="AlphaFoldDB" id="A0AB39NY18"/>
<dbReference type="RefSeq" id="WP_369229227.1">
    <property type="nucleotide sequence ID" value="NZ_CP163435.1"/>
</dbReference>